<dbReference type="EMBL" id="NMUH01001839">
    <property type="protein sequence ID" value="MQL95822.1"/>
    <property type="molecule type" value="Genomic_DNA"/>
</dbReference>
<gene>
    <name evidence="1" type="ORF">Taro_028492</name>
</gene>
<protein>
    <submittedName>
        <fullName evidence="1">Uncharacterized protein</fullName>
    </submittedName>
</protein>
<sequence>MVPGGCAEHCFRFVPDSVDFCGSLPAALAGEGLIIPTGPCSRGSPPYFIQLEARRRRSSVSDGLQRRLWRRVLSAAVRASV</sequence>
<reference evidence="1" key="1">
    <citation type="submission" date="2017-07" db="EMBL/GenBank/DDBJ databases">
        <title>Taro Niue Genome Assembly and Annotation.</title>
        <authorList>
            <person name="Atibalentja N."/>
            <person name="Keating K."/>
            <person name="Fields C.J."/>
        </authorList>
    </citation>
    <scope>NUCLEOTIDE SEQUENCE</scope>
    <source>
        <strain evidence="1">Niue_2</strain>
        <tissue evidence="1">Leaf</tissue>
    </source>
</reference>
<dbReference type="AlphaFoldDB" id="A0A843VBD8"/>
<comment type="caution">
    <text evidence="1">The sequence shown here is derived from an EMBL/GenBank/DDBJ whole genome shotgun (WGS) entry which is preliminary data.</text>
</comment>
<dbReference type="Proteomes" id="UP000652761">
    <property type="component" value="Unassembled WGS sequence"/>
</dbReference>
<keyword evidence="2" id="KW-1185">Reference proteome</keyword>
<name>A0A843VBD8_COLES</name>
<proteinExistence type="predicted"/>
<feature type="non-terminal residue" evidence="1">
    <location>
        <position position="81"/>
    </location>
</feature>
<organism evidence="1 2">
    <name type="scientific">Colocasia esculenta</name>
    <name type="common">Wild taro</name>
    <name type="synonym">Arum esculentum</name>
    <dbReference type="NCBI Taxonomy" id="4460"/>
    <lineage>
        <taxon>Eukaryota</taxon>
        <taxon>Viridiplantae</taxon>
        <taxon>Streptophyta</taxon>
        <taxon>Embryophyta</taxon>
        <taxon>Tracheophyta</taxon>
        <taxon>Spermatophyta</taxon>
        <taxon>Magnoliopsida</taxon>
        <taxon>Liliopsida</taxon>
        <taxon>Araceae</taxon>
        <taxon>Aroideae</taxon>
        <taxon>Colocasieae</taxon>
        <taxon>Colocasia</taxon>
    </lineage>
</organism>
<evidence type="ECO:0000313" key="2">
    <source>
        <dbReference type="Proteomes" id="UP000652761"/>
    </source>
</evidence>
<evidence type="ECO:0000313" key="1">
    <source>
        <dbReference type="EMBL" id="MQL95822.1"/>
    </source>
</evidence>
<accession>A0A843VBD8</accession>